<sequence length="112" mass="13111">MASLAALRAVDEKLRQSSQVKLITFGQPRVGDFYLSRHINDVIPYRYPNGMTDGAKYQECLGTPQDEDFKCSDQYRFNARDYKLYVKQHRYYFGLKASFYAFFAAMQCKNAY</sequence>
<name>A0A183DV77_9BILA</name>
<accession>A0A183DV77</accession>
<dbReference type="AlphaFoldDB" id="A0A183DV77"/>
<evidence type="ECO:0000259" key="1">
    <source>
        <dbReference type="Pfam" id="PF01764"/>
    </source>
</evidence>
<dbReference type="WBParaSite" id="GPUH_0001263201-mRNA-1">
    <property type="protein sequence ID" value="GPUH_0001263201-mRNA-1"/>
    <property type="gene ID" value="GPUH_0001263201"/>
</dbReference>
<dbReference type="InterPro" id="IPR029058">
    <property type="entry name" value="AB_hydrolase_fold"/>
</dbReference>
<evidence type="ECO:0000313" key="3">
    <source>
        <dbReference type="Proteomes" id="UP000271098"/>
    </source>
</evidence>
<feature type="domain" description="Fungal lipase-type" evidence="1">
    <location>
        <begin position="1"/>
        <end position="45"/>
    </location>
</feature>
<dbReference type="OrthoDB" id="438440at2759"/>
<dbReference type="PANTHER" id="PTHR45908:SF5">
    <property type="entry name" value="FUNGAL LIPASE-LIKE DOMAIN-CONTAINING PROTEIN"/>
    <property type="match status" value="1"/>
</dbReference>
<reference evidence="2 3" key="2">
    <citation type="submission" date="2018-11" db="EMBL/GenBank/DDBJ databases">
        <authorList>
            <consortium name="Pathogen Informatics"/>
        </authorList>
    </citation>
    <scope>NUCLEOTIDE SEQUENCE [LARGE SCALE GENOMIC DNA]</scope>
</reference>
<keyword evidence="3" id="KW-1185">Reference proteome</keyword>
<organism evidence="4">
    <name type="scientific">Gongylonema pulchrum</name>
    <dbReference type="NCBI Taxonomy" id="637853"/>
    <lineage>
        <taxon>Eukaryota</taxon>
        <taxon>Metazoa</taxon>
        <taxon>Ecdysozoa</taxon>
        <taxon>Nematoda</taxon>
        <taxon>Chromadorea</taxon>
        <taxon>Rhabditida</taxon>
        <taxon>Spirurina</taxon>
        <taxon>Spiruromorpha</taxon>
        <taxon>Spiruroidea</taxon>
        <taxon>Gongylonematidae</taxon>
        <taxon>Gongylonema</taxon>
    </lineage>
</organism>
<dbReference type="Gene3D" id="3.40.50.1820">
    <property type="entry name" value="alpha/beta hydrolase"/>
    <property type="match status" value="1"/>
</dbReference>
<dbReference type="PANTHER" id="PTHR45908">
    <property type="entry name" value="PROTEIN CBG11750-RELATED"/>
    <property type="match status" value="1"/>
</dbReference>
<dbReference type="GO" id="GO:0006629">
    <property type="term" value="P:lipid metabolic process"/>
    <property type="evidence" value="ECO:0007669"/>
    <property type="project" value="InterPro"/>
</dbReference>
<dbReference type="Proteomes" id="UP000271098">
    <property type="component" value="Unassembled WGS sequence"/>
</dbReference>
<dbReference type="InterPro" id="IPR002921">
    <property type="entry name" value="Fungal_lipase-type"/>
</dbReference>
<dbReference type="SUPFAM" id="SSF53474">
    <property type="entry name" value="alpha/beta-Hydrolases"/>
    <property type="match status" value="1"/>
</dbReference>
<dbReference type="EMBL" id="UYRT01079465">
    <property type="protein sequence ID" value="VDN20769.1"/>
    <property type="molecule type" value="Genomic_DNA"/>
</dbReference>
<proteinExistence type="predicted"/>
<evidence type="ECO:0000313" key="4">
    <source>
        <dbReference type="WBParaSite" id="GPUH_0001263201-mRNA-1"/>
    </source>
</evidence>
<reference evidence="4" key="1">
    <citation type="submission" date="2016-06" db="UniProtKB">
        <authorList>
            <consortium name="WormBaseParasite"/>
        </authorList>
    </citation>
    <scope>IDENTIFICATION</scope>
</reference>
<dbReference type="Pfam" id="PF01764">
    <property type="entry name" value="Lipase_3"/>
    <property type="match status" value="1"/>
</dbReference>
<protein>
    <submittedName>
        <fullName evidence="4">Lipase_3 domain-containing protein</fullName>
    </submittedName>
</protein>
<evidence type="ECO:0000313" key="2">
    <source>
        <dbReference type="EMBL" id="VDN20769.1"/>
    </source>
</evidence>
<gene>
    <name evidence="2" type="ORF">GPUH_LOCUS12618</name>
</gene>